<evidence type="ECO:0000256" key="3">
    <source>
        <dbReference type="ARBA" id="ARBA00022679"/>
    </source>
</evidence>
<dbReference type="GO" id="GO:0016787">
    <property type="term" value="F:hydrolase activity"/>
    <property type="evidence" value="ECO:0007669"/>
    <property type="project" value="UniProtKB-KW"/>
</dbReference>
<keyword evidence="10" id="KW-1185">Reference proteome</keyword>
<dbReference type="InterPro" id="IPR020841">
    <property type="entry name" value="PKS_Beta-ketoAc_synthase_dom"/>
</dbReference>
<dbReference type="InterPro" id="IPR014031">
    <property type="entry name" value="Ketoacyl_synth_C"/>
</dbReference>
<dbReference type="PROSITE" id="PS52004">
    <property type="entry name" value="KS3_2"/>
    <property type="match status" value="1"/>
</dbReference>
<dbReference type="InterPro" id="IPR014030">
    <property type="entry name" value="Ketoacyl_synth_N"/>
</dbReference>
<reference evidence="9 10" key="1">
    <citation type="submission" date="2016-07" db="EMBL/GenBank/DDBJ databases">
        <title>Pervasive Adenine N6-methylation of Active Genes in Fungi.</title>
        <authorList>
            <consortium name="DOE Joint Genome Institute"/>
            <person name="Mondo S.J."/>
            <person name="Dannebaum R.O."/>
            <person name="Kuo R.C."/>
            <person name="Labutti K."/>
            <person name="Haridas S."/>
            <person name="Kuo A."/>
            <person name="Salamov A."/>
            <person name="Ahrendt S.R."/>
            <person name="Lipzen A."/>
            <person name="Sullivan W."/>
            <person name="Andreopoulos W.B."/>
            <person name="Clum A."/>
            <person name="Lindquist E."/>
            <person name="Daum C."/>
            <person name="Ramamoorthy G.K."/>
            <person name="Gryganskyi A."/>
            <person name="Culley D."/>
            <person name="Magnuson J.K."/>
            <person name="James T.Y."/>
            <person name="O'Malley M.A."/>
            <person name="Stajich J.E."/>
            <person name="Spatafora J.W."/>
            <person name="Visel A."/>
            <person name="Grigoriev I.V."/>
        </authorList>
    </citation>
    <scope>NUCLEOTIDE SEQUENCE [LARGE SCALE GENOMIC DNA]</scope>
    <source>
        <strain evidence="9 10">ATCC 12442</strain>
    </source>
</reference>
<dbReference type="Pfam" id="PF22235">
    <property type="entry name" value="FAS1_thioest_ins"/>
    <property type="match status" value="1"/>
</dbReference>
<dbReference type="FunFam" id="3.90.25.70:FF:000001">
    <property type="entry name" value="Fatty acid synthase subunit alpha"/>
    <property type="match status" value="1"/>
</dbReference>
<dbReference type="InterPro" id="IPR029069">
    <property type="entry name" value="HotDog_dom_sf"/>
</dbReference>
<dbReference type="Gene3D" id="6.10.60.10">
    <property type="match status" value="1"/>
</dbReference>
<dbReference type="CDD" id="cd00828">
    <property type="entry name" value="elong_cond_enzymes"/>
    <property type="match status" value="1"/>
</dbReference>
<keyword evidence="1" id="KW-0596">Phosphopantetheine</keyword>
<evidence type="ECO:0000256" key="7">
    <source>
        <dbReference type="SAM" id="MobiDB-lite"/>
    </source>
</evidence>
<dbReference type="GO" id="GO:0004318">
    <property type="term" value="F:enoyl-[acyl-carrier-protein] reductase (NADH) activity"/>
    <property type="evidence" value="ECO:0007669"/>
    <property type="project" value="InterPro"/>
</dbReference>
<dbReference type="Gene3D" id="1.20.930.70">
    <property type="match status" value="1"/>
</dbReference>
<dbReference type="SUPFAM" id="SSF54637">
    <property type="entry name" value="Thioesterase/thiol ester dehydrase-isomerase"/>
    <property type="match status" value="1"/>
</dbReference>
<dbReference type="GO" id="GO:0008897">
    <property type="term" value="F:holo-[acyl-carrier-protein] synthase activity"/>
    <property type="evidence" value="ECO:0007669"/>
    <property type="project" value="InterPro"/>
</dbReference>
<dbReference type="Gene3D" id="3.10.129.10">
    <property type="entry name" value="Hotdog Thioesterase"/>
    <property type="match status" value="1"/>
</dbReference>
<evidence type="ECO:0000313" key="10">
    <source>
        <dbReference type="Proteomes" id="UP000193922"/>
    </source>
</evidence>
<dbReference type="InterPro" id="IPR013785">
    <property type="entry name" value="Aldolase_TIM"/>
</dbReference>
<feature type="domain" description="Ketosynthase family 3 (KS3)" evidence="8">
    <location>
        <begin position="2999"/>
        <end position="3515"/>
    </location>
</feature>
<feature type="region of interest" description="Disordered" evidence="7">
    <location>
        <begin position="2072"/>
        <end position="2109"/>
    </location>
</feature>
<dbReference type="Gene3D" id="3.40.366.10">
    <property type="entry name" value="Malonyl-Coenzyme A Acyl Carrier Protein, domain 2"/>
    <property type="match status" value="3"/>
</dbReference>
<dbReference type="GeneID" id="63801498"/>
<dbReference type="PANTHER" id="PTHR10982:SF21">
    <property type="entry name" value="FATTY ACID SYNTHASE SUBUNIT BETA"/>
    <property type="match status" value="1"/>
</dbReference>
<dbReference type="InterPro" id="IPR013565">
    <property type="entry name" value="Fas1/AflB-like_central"/>
</dbReference>
<dbReference type="GO" id="GO:0005835">
    <property type="term" value="C:fatty acid synthase complex"/>
    <property type="evidence" value="ECO:0007669"/>
    <property type="project" value="InterPro"/>
</dbReference>
<keyword evidence="5" id="KW-0521">NADP</keyword>
<evidence type="ECO:0000256" key="6">
    <source>
        <dbReference type="ARBA" id="ARBA00023002"/>
    </source>
</evidence>
<dbReference type="CDD" id="cd03447">
    <property type="entry name" value="FAS_MaoC"/>
    <property type="match status" value="1"/>
</dbReference>
<dbReference type="STRING" id="61395.A0A1Y1VWS7"/>
<protein>
    <recommendedName>
        <fullName evidence="8">Ketosynthase family 3 (KS3) domain-containing protein</fullName>
    </recommendedName>
</protein>
<keyword evidence="6" id="KW-0560">Oxidoreductase</keyword>
<organism evidence="9 10">
    <name type="scientific">Linderina pennispora</name>
    <dbReference type="NCBI Taxonomy" id="61395"/>
    <lineage>
        <taxon>Eukaryota</taxon>
        <taxon>Fungi</taxon>
        <taxon>Fungi incertae sedis</taxon>
        <taxon>Zoopagomycota</taxon>
        <taxon>Kickxellomycotina</taxon>
        <taxon>Kickxellomycetes</taxon>
        <taxon>Kickxellales</taxon>
        <taxon>Kickxellaceae</taxon>
        <taxon>Linderina</taxon>
    </lineage>
</organism>
<dbReference type="Pfam" id="PF16073">
    <property type="entry name" value="SAT"/>
    <property type="match status" value="1"/>
</dbReference>
<dbReference type="InterPro" id="IPR041550">
    <property type="entry name" value="FASI_helical"/>
</dbReference>
<dbReference type="OrthoDB" id="4251012at2759"/>
<evidence type="ECO:0000256" key="4">
    <source>
        <dbReference type="ARBA" id="ARBA00022801"/>
    </source>
</evidence>
<keyword evidence="4" id="KW-0378">Hydrolase</keyword>
<dbReference type="Proteomes" id="UP000193922">
    <property type="component" value="Unassembled WGS sequence"/>
</dbReference>
<dbReference type="Gene3D" id="3.30.70.2490">
    <property type="match status" value="1"/>
</dbReference>
<comment type="caution">
    <text evidence="9">The sequence shown here is derived from an EMBL/GenBank/DDBJ whole genome shotgun (WGS) entry which is preliminary data.</text>
</comment>
<evidence type="ECO:0000256" key="5">
    <source>
        <dbReference type="ARBA" id="ARBA00022857"/>
    </source>
</evidence>
<keyword evidence="2" id="KW-0597">Phosphoprotein</keyword>
<dbReference type="GO" id="GO:0006633">
    <property type="term" value="P:fatty acid biosynthetic process"/>
    <property type="evidence" value="ECO:0007669"/>
    <property type="project" value="InterPro"/>
</dbReference>
<dbReference type="Gene3D" id="3.30.70.2430">
    <property type="match status" value="1"/>
</dbReference>
<dbReference type="InterPro" id="IPR047224">
    <property type="entry name" value="FAS_alpha_su_C"/>
</dbReference>
<dbReference type="Gene3D" id="2.40.128.700">
    <property type="match status" value="1"/>
</dbReference>
<dbReference type="InterPro" id="IPR001227">
    <property type="entry name" value="Ac_transferase_dom_sf"/>
</dbReference>
<dbReference type="Pfam" id="PF00698">
    <property type="entry name" value="Acyl_transf_1"/>
    <property type="match status" value="1"/>
</dbReference>
<dbReference type="InterPro" id="IPR032088">
    <property type="entry name" value="SAT"/>
</dbReference>
<dbReference type="SMART" id="SM00825">
    <property type="entry name" value="PKS_KS"/>
    <property type="match status" value="1"/>
</dbReference>
<name>A0A1Y1VWS7_9FUNG</name>
<dbReference type="SUPFAM" id="SSF52151">
    <property type="entry name" value="FabD/lysophospholipase-like"/>
    <property type="match status" value="2"/>
</dbReference>
<dbReference type="Pfam" id="PF18325">
    <property type="entry name" value="Fas_alpha_ACP"/>
    <property type="match status" value="1"/>
</dbReference>
<dbReference type="Pfam" id="PF08354">
    <property type="entry name" value="Fas1-AflB-like_hel"/>
    <property type="match status" value="2"/>
</dbReference>
<dbReference type="InterPro" id="IPR016039">
    <property type="entry name" value="Thiolase-like"/>
</dbReference>
<dbReference type="SUPFAM" id="SSF51735">
    <property type="entry name" value="NAD(P)-binding Rossmann-fold domains"/>
    <property type="match status" value="1"/>
</dbReference>
<dbReference type="SMART" id="SM00827">
    <property type="entry name" value="PKS_AT"/>
    <property type="match status" value="1"/>
</dbReference>
<dbReference type="InterPro" id="IPR036291">
    <property type="entry name" value="NAD(P)-bd_dom_sf"/>
</dbReference>
<dbReference type="Gene3D" id="3.90.25.70">
    <property type="match status" value="1"/>
</dbReference>
<dbReference type="Gene3D" id="3.20.20.70">
    <property type="entry name" value="Aldolase class I"/>
    <property type="match status" value="1"/>
</dbReference>
<evidence type="ECO:0000256" key="2">
    <source>
        <dbReference type="ARBA" id="ARBA00022553"/>
    </source>
</evidence>
<evidence type="ECO:0000313" key="9">
    <source>
        <dbReference type="EMBL" id="ORX65757.1"/>
    </source>
</evidence>
<dbReference type="SUPFAM" id="SSF53901">
    <property type="entry name" value="Thiolase-like"/>
    <property type="match status" value="2"/>
</dbReference>
<gene>
    <name evidence="9" type="ORF">DL89DRAFT_227343</name>
</gene>
<dbReference type="Gene3D" id="3.40.47.10">
    <property type="match status" value="1"/>
</dbReference>
<dbReference type="InterPro" id="IPR014043">
    <property type="entry name" value="Acyl_transferase_dom"/>
</dbReference>
<dbReference type="Gene3D" id="3.30.1120.100">
    <property type="match status" value="1"/>
</dbReference>
<accession>A0A1Y1VWS7</accession>
<dbReference type="InterPro" id="IPR040899">
    <property type="entry name" value="Fas_alpha_ACP"/>
</dbReference>
<dbReference type="RefSeq" id="XP_040739865.1">
    <property type="nucleotide sequence ID" value="XM_040884850.1"/>
</dbReference>
<dbReference type="InterPro" id="IPR040883">
    <property type="entry name" value="FAS_meander"/>
</dbReference>
<dbReference type="Pfam" id="PF17951">
    <property type="entry name" value="FAS_meander"/>
    <property type="match status" value="1"/>
</dbReference>
<sequence length="3592" mass="396332">MLNSTIALHGAAINVPKDVCGDASYLASEFVPSNPTAPITVLSEFIEYCSTKNSGVAIAAFQHFHASYCSVDNIHVVILDHKLSRDQAHAVLRGYYSVWTELESRGILPDVPRPALFTGGKAKLVAMFGGQDGMNDYFEEGALVLHTFHTVLHEFVNEISGFVRRTSCDKRLAAVYKYPLDMVRWITSPDTRPPAQYLSRTPVSIVTVAVVQLMHLMVLYKTLRLSPGELSRSFKGAIGHCQGLVFATLFASLTDEQSFYDSSKKALGILMVAAAKNQMCTPQDTLNSDSFAEYIYREGTPSPMVAVRGISRPTIDALIARFNQHSTRPTDCVFLAIINSHDSFVVTGRTTVVFQFMKMVRASYAHPDEDQSGIPPSLRRPVAPQCFLNINIVGHCELLQESANWVYPVIVDEGWGIAASDLNIAVYTGADAHDLRSETDATRTVVDELCIRLINWPASVSSVDATHFVDFSTGGFSVFSRLTHSVIHDKDTTIISATSLTADPKSRFGSKADLFRSELDCVFSAPNWQNDYIHKLARFALDGRICIDSPLARILGLPPVILAEASPPVSDDRFVAEASNAGYHTELCGSHMYREKVFRERVYGVHALLTPGHGFAVNVDYANQKQWSFQYLEILRMRRDGVPITGLTISGGVPSVDTGSAIIRDLQKSGIRHVSFHPDSALGIRQVLQIATASTEFPVLIQWMGRHTSSQKTARDFHQPILETYSKIRSLRNVFLVLGLEFSVAEEALPYYTGEWSLQFDCARMPVDGVVPLSSQVTDTAGVSPADNISLSLEHDVRVIKELYQLVFSHPVDMHAGLLTTHREQIIRLLCSYSARPWFGINADGGVVELQDMTYMEVIGRLVELMYTCHKSQWLDISHRNLVSKFLRRVEDRFSKSTRLRIFQRHNMISDPAEKIENLLEVFPAIRETQLFAEDVHYLAGLCRHTEGKSIPFVLIVDTEIYAWLKSEAYLAVKDSSLISNSESWEMVVRGSHAPGVNADMIWLHTQGMVSSINAVLVDQIIQNQYNGDISSVPRVEYISPDIASAPPVSSVTSAINPSELTYVLPAEKAQLPSVDSWLSTLAGTEKSWLSALLTASDIIRGTRCARNAIRRILTPLPGHSVKITLDNGFPSRLEVFDPQGMADVSISIDKSRAITATIFHRIFENTFKLELVYRYEPTLPISPIVEIGDGRLERIQSIMVAALKLGAEIPDIEAVDVSLDAMPVKCEPYAVTEGLVRRLCNSIPNMSDSYMRHSDGTQLAPMDVLFYATWPGFAAIQMSPVLYDGALDNVHLYNRFSLSEGAQLLHVGDIVDSDIRVTSLENTPIGRKVTLVSRLFRDGAQFATIESAVLSCNVFADYSQTFKAVDEPISRVTLVTAEDVAVLRSKEWFVYPISSTDMELTVGQTLEFSLKSVYRYKSDKQYLYIQTAGSVYIVEPAAKRYHIANVDYISIDVYGNAVVEYLKKSSVRVDQENTYENDGVPISKGDARTDSFVFAPKDNWEYAHVSGDYNIIHTNPYVANYVGLLGQICHGMWTSASTRAHVERFAANGDPSRVRSYQADFVGMVLPGDQLDTKLLHVGMKRGLMLVAGKTLNQHGDLVLTCTAEVEQPKSAYVFTGQGAQFVGMGMDLYKTSAVARTVWSRAERYMTQTYGVSLMHILKSNPKEYLVKFGGDVGRRIRSKYLSLQRTHAGVTTQLVPGITESSHHYIHKSANGLLNATLFTQPIQTVMSLAQIADMRAHGVVQEDAQFAGHSLGEIGSLVAMTEILSVEDAVDIALYRGLLLHASVERDGQGLSQYAMVSVNPKSIGNGFSETHLQEIVCQIRSHRQELLEVINYNVDGIQYVVTGHTDSLEAMKRVIGALVTEHVVCSDPSSMATIRSVVQGVLAETIAGVALESGKGTTVIPGVDVPSHSSQLVSSVDSFRGVLVQRIPVTDCLPKRLCGRYIPNMTGTLFSISLGFIQDIYDICKSDAIHSILKSWNDSKYEESPARAQLAHTLLIELLAFQFASSVRWIDTQNTLFKCSAITRLVEIGPSGSLCRMARQTLTPEYGVRREVEVLHVGDDKDRIYFLDDPENTDPAAADDVSEKSVTESKHELLPSPVDSSPSLMEADTVQPSVAAQSIEDAPLQVAHVLLSVVGQKLRKSVLEIPLSKSVKELVAGKSTLQNEIVGIMQKEFGKSFPNNVAEKPLQDVANSLGSIVSSLGKHSTAAIQRLFAAKIPSAFSQAKARAYLKSTYGLGRGRQDAVLLVATTLEPTKRLEDEAVAKPWLDDVVHKYSTLSGLVLSRESAHAITPHGHALTVVDNRELEALKNTQNSLALRQMQLLAESIGVNLRDGAKTVEEISERLLEQTKEMEHIRGDIGDDFIQKTKPLFSSLKARRYNSYWNWARQDALQWIYDILSGKEDPDQETVSKRLHMLRNRSTSGLMKMLDGIIATLTGSTDPLSAKALHMTKNMHTTCLNSTQTDPVYRQLSAPLAPHAYINGKGDVIYSEIPRNGESDIMDYVRNMQTPDEEGVPHIYMCRRDKSRNWFYCESLSAKYFHGLTEIATRGLSFKGRVALVTGCGKNSIGSGLVEGLLSGGAQVIATTSSFNMKSIRFFEEMYRKFGARGSELVLVPFNQASVQDIEQLFEYIYSKEGLGLDIDFVLPFAAFPEHGKDMTSVDSNSELTLRILLTNLYRMFGQIKAAKIKYCNLITPTVVVLPHSPNQGLIGDDGMYGETKAALHTLYNRWYTESWSEYLSITGGDIGWTRSTNMTYGSVSVYDSVEKNGIRTFSRDEMAFNILGLLTPEMIELSYNSPLFGSFNGGTLYDFDIKNIHASSRTRVANERSMRKAVLQALAEEGYAELLEDAGLLTYLHITDPLAKHSIASPKVKSYEQLSHLRYLEGMVDLDKVVVVTGFGEVGPFGNSALRWEREAFGEFSIEGCIELAWIMGLVKHISGKHPTTGEDYIGWVDAQSLEPVHDADIKANYEEQILAHTGIRVLEKDMCESGDPYQKSFVSELQVDQDLEPFETTEEEAANYKRSHGKRVDVWANPAGSWSVKLLKGAIILVPKALRYTRSVAAQLPTGWDPVRLGLPQSLVDQMDPVNIYAVVATVEALVRSGITDPYEIYQYFHVSEVGHSVGSCIGGNTSLSGVFHGRWAERVSNPEVLLEASINTTSTWINSLILSASGPLKPSVGACATSTMTLDIAVETIQSGKAKIMVTGAVDALSQDISNELAIMSATADADDEAAHGRFPSEMCRPCTTTRNGFTEGYGSGIAVLMSAAAAIEMGAPIYGVVAMSTTASDKLSRNFTAPGQGILTMGRESESFGIAPVLDIKFRRRMFNQNISYIENMVAESVRSGNDISQHQITKLKKIAQSSWGNEFYKNDPTISPLRSALAVWGLGPDDIDIVSFHGTSTTLNDRNESEVVHTLLSQLGRTPGLPVPVVCQKWLTGHPKAVAAQVMMNGLLQAMDAGIVPGNENADNIDMGFEQYDYLVYPSRSYHVPTIKAALLTSFGLGQANGSALVVHPDYLLATLTKGELESYHVKNSERIRKSQGYVSNVLAGKHTFVQVKEAPPYRTDQEKHVYLDSLARAKYDPSTKSYHY</sequence>
<dbReference type="InterPro" id="IPR003965">
    <property type="entry name" value="Fatty_acid_synthase"/>
</dbReference>
<dbReference type="GO" id="GO:0004312">
    <property type="term" value="F:fatty acid synthase activity"/>
    <property type="evidence" value="ECO:0007669"/>
    <property type="project" value="InterPro"/>
</dbReference>
<proteinExistence type="predicted"/>
<evidence type="ECO:0000256" key="1">
    <source>
        <dbReference type="ARBA" id="ARBA00022450"/>
    </source>
</evidence>
<dbReference type="Pfam" id="PF02801">
    <property type="entry name" value="Ketoacyl-synt_C"/>
    <property type="match status" value="1"/>
</dbReference>
<dbReference type="PRINTS" id="PR01483">
    <property type="entry name" value="FASYNTHASE"/>
</dbReference>
<dbReference type="GO" id="GO:0019171">
    <property type="term" value="F:(3R)-hydroxyacyl-[acyl-carrier-protein] dehydratase activity"/>
    <property type="evidence" value="ECO:0007669"/>
    <property type="project" value="InterPro"/>
</dbReference>
<dbReference type="Pfam" id="PF18314">
    <property type="entry name" value="FAS_I_H"/>
    <property type="match status" value="1"/>
</dbReference>
<dbReference type="InterPro" id="IPR002539">
    <property type="entry name" value="MaoC-like_dom"/>
</dbReference>
<dbReference type="InterPro" id="IPR016035">
    <property type="entry name" value="Acyl_Trfase/lysoPLipase"/>
</dbReference>
<dbReference type="Pfam" id="PF00109">
    <property type="entry name" value="ketoacyl-synt"/>
    <property type="match status" value="1"/>
</dbReference>
<evidence type="ECO:0000259" key="8">
    <source>
        <dbReference type="PROSITE" id="PS52004"/>
    </source>
</evidence>
<dbReference type="Gene3D" id="3.30.70.3320">
    <property type="match status" value="1"/>
</dbReference>
<dbReference type="EMBL" id="MCFD01000022">
    <property type="protein sequence ID" value="ORX65757.1"/>
    <property type="molecule type" value="Genomic_DNA"/>
</dbReference>
<feature type="compositionally biased region" description="Low complexity" evidence="7">
    <location>
        <begin position="2099"/>
        <end position="2109"/>
    </location>
</feature>
<dbReference type="InterPro" id="IPR050830">
    <property type="entry name" value="Fungal_FAS"/>
</dbReference>
<dbReference type="PANTHER" id="PTHR10982">
    <property type="entry name" value="MALONYL COA-ACYL CARRIER PROTEIN TRANSACYLASE"/>
    <property type="match status" value="1"/>
</dbReference>
<dbReference type="Gene3D" id="3.40.50.720">
    <property type="entry name" value="NAD(P)-binding Rossmann-like Domain"/>
    <property type="match status" value="2"/>
</dbReference>
<feature type="compositionally biased region" description="Basic and acidic residues" evidence="7">
    <location>
        <begin position="2086"/>
        <end position="2098"/>
    </location>
</feature>
<keyword evidence="3" id="KW-0808">Transferase</keyword>
<dbReference type="Pfam" id="PF01575">
    <property type="entry name" value="MaoC_dehydratas"/>
    <property type="match status" value="1"/>
</dbReference>